<keyword evidence="2" id="KW-1185">Reference proteome</keyword>
<dbReference type="Proteomes" id="UP000261174">
    <property type="component" value="Unassembled WGS sequence"/>
</dbReference>
<reference evidence="1 2" key="1">
    <citation type="submission" date="2018-08" db="EMBL/GenBank/DDBJ databases">
        <title>Chitinophaga sp. K20C18050901, a novel bacterium isolated from forest soil.</title>
        <authorList>
            <person name="Wang C."/>
        </authorList>
    </citation>
    <scope>NUCLEOTIDE SEQUENCE [LARGE SCALE GENOMIC DNA]</scope>
    <source>
        <strain evidence="1 2">K20C18050901</strain>
    </source>
</reference>
<protein>
    <submittedName>
        <fullName evidence="1">Uncharacterized protein</fullName>
    </submittedName>
</protein>
<evidence type="ECO:0000313" key="2">
    <source>
        <dbReference type="Proteomes" id="UP000261174"/>
    </source>
</evidence>
<dbReference type="RefSeq" id="WP_116857462.1">
    <property type="nucleotide sequence ID" value="NZ_QTJV01000018.1"/>
</dbReference>
<organism evidence="1 2">
    <name type="scientific">Chitinophaga silvisoli</name>
    <dbReference type="NCBI Taxonomy" id="2291814"/>
    <lineage>
        <taxon>Bacteria</taxon>
        <taxon>Pseudomonadati</taxon>
        <taxon>Bacteroidota</taxon>
        <taxon>Chitinophagia</taxon>
        <taxon>Chitinophagales</taxon>
        <taxon>Chitinophagaceae</taxon>
        <taxon>Chitinophaga</taxon>
    </lineage>
</organism>
<proteinExistence type="predicted"/>
<sequence length="140" mass="15780">MPKHHLEKDLQQVTGNPESFIRLLIKDKEDREFSLHELTTGGPAHKQLYSNLLLQRMYALIKAVENHSGNKFAVRKGNVLVAHKEDTEVPIPLVLEEVSDAQKEAVTGVLSHAPAHEIIAFNSLLQGIEWCISSLERNRL</sequence>
<dbReference type="AlphaFoldDB" id="A0A3E1NT23"/>
<accession>A0A3E1NT23</accession>
<evidence type="ECO:0000313" key="1">
    <source>
        <dbReference type="EMBL" id="RFM30918.1"/>
    </source>
</evidence>
<dbReference type="EMBL" id="QTJV01000018">
    <property type="protein sequence ID" value="RFM30918.1"/>
    <property type="molecule type" value="Genomic_DNA"/>
</dbReference>
<comment type="caution">
    <text evidence="1">The sequence shown here is derived from an EMBL/GenBank/DDBJ whole genome shotgun (WGS) entry which is preliminary data.</text>
</comment>
<name>A0A3E1NT23_9BACT</name>
<gene>
    <name evidence="1" type="ORF">DXN04_31805</name>
</gene>